<dbReference type="Proteomes" id="UP000295696">
    <property type="component" value="Unassembled WGS sequence"/>
</dbReference>
<comment type="caution">
    <text evidence="2">The sequence shown here is derived from an EMBL/GenBank/DDBJ whole genome shotgun (WGS) entry which is preliminary data.</text>
</comment>
<dbReference type="OrthoDB" id="9801832at2"/>
<feature type="domain" description="HMA" evidence="1">
    <location>
        <begin position="1"/>
        <end position="62"/>
    </location>
</feature>
<dbReference type="PROSITE" id="PS50846">
    <property type="entry name" value="HMA_2"/>
    <property type="match status" value="1"/>
</dbReference>
<gene>
    <name evidence="2" type="ORF">EDD52_1225</name>
</gene>
<dbReference type="InterPro" id="IPR006121">
    <property type="entry name" value="HMA_dom"/>
</dbReference>
<dbReference type="Gene3D" id="3.30.70.100">
    <property type="match status" value="1"/>
</dbReference>
<dbReference type="GO" id="GO:0046872">
    <property type="term" value="F:metal ion binding"/>
    <property type="evidence" value="ECO:0007669"/>
    <property type="project" value="InterPro"/>
</dbReference>
<dbReference type="SUPFAM" id="SSF55008">
    <property type="entry name" value="HMA, heavy metal-associated domain"/>
    <property type="match status" value="1"/>
</dbReference>
<keyword evidence="3" id="KW-1185">Reference proteome</keyword>
<organism evidence="2 3">
    <name type="scientific">Primorskyibacter sedentarius</name>
    <dbReference type="NCBI Taxonomy" id="745311"/>
    <lineage>
        <taxon>Bacteria</taxon>
        <taxon>Pseudomonadati</taxon>
        <taxon>Pseudomonadota</taxon>
        <taxon>Alphaproteobacteria</taxon>
        <taxon>Rhodobacterales</taxon>
        <taxon>Roseobacteraceae</taxon>
        <taxon>Primorskyibacter</taxon>
    </lineage>
</organism>
<evidence type="ECO:0000259" key="1">
    <source>
        <dbReference type="PROSITE" id="PS50846"/>
    </source>
</evidence>
<dbReference type="InterPro" id="IPR036163">
    <property type="entry name" value="HMA_dom_sf"/>
</dbReference>
<reference evidence="2 3" key="1">
    <citation type="submission" date="2019-03" db="EMBL/GenBank/DDBJ databases">
        <title>Genomic Encyclopedia of Type Strains, Phase IV (KMG-IV): sequencing the most valuable type-strain genomes for metagenomic binning, comparative biology and taxonomic classification.</title>
        <authorList>
            <person name="Goeker M."/>
        </authorList>
    </citation>
    <scope>NUCLEOTIDE SEQUENCE [LARGE SCALE GENOMIC DNA]</scope>
    <source>
        <strain evidence="2 3">DSM 104836</strain>
    </source>
</reference>
<accession>A0A4R3J548</accession>
<dbReference type="RefSeq" id="WP_132248155.1">
    <property type="nucleotide sequence ID" value="NZ_SLZU01000022.1"/>
</dbReference>
<dbReference type="EMBL" id="SLZU01000022">
    <property type="protein sequence ID" value="TCS59046.1"/>
    <property type="molecule type" value="Genomic_DNA"/>
</dbReference>
<dbReference type="CDD" id="cd00371">
    <property type="entry name" value="HMA"/>
    <property type="match status" value="1"/>
</dbReference>
<dbReference type="Pfam" id="PF00403">
    <property type="entry name" value="HMA"/>
    <property type="match status" value="1"/>
</dbReference>
<evidence type="ECO:0000313" key="3">
    <source>
        <dbReference type="Proteomes" id="UP000295696"/>
    </source>
</evidence>
<evidence type="ECO:0000313" key="2">
    <source>
        <dbReference type="EMBL" id="TCS59046.1"/>
    </source>
</evidence>
<proteinExistence type="predicted"/>
<name>A0A4R3J548_9RHOB</name>
<dbReference type="AlphaFoldDB" id="A0A4R3J548"/>
<protein>
    <submittedName>
        <fullName evidence="2">Copper chaperone</fullName>
    </submittedName>
</protein>
<sequence>MQFNVPEMSCGHCTAAIETSINAVDPDAKVTCDLAQKRVKVASALSQADVEAAIRQAGYDAALVPGG</sequence>